<name>A0A8S8ZQN8_SORMA</name>
<organism evidence="2 3">
    <name type="scientific">Sordaria macrospora</name>
    <dbReference type="NCBI Taxonomy" id="5147"/>
    <lineage>
        <taxon>Eukaryota</taxon>
        <taxon>Fungi</taxon>
        <taxon>Dikarya</taxon>
        <taxon>Ascomycota</taxon>
        <taxon>Pezizomycotina</taxon>
        <taxon>Sordariomycetes</taxon>
        <taxon>Sordariomycetidae</taxon>
        <taxon>Sordariales</taxon>
        <taxon>Sordariaceae</taxon>
        <taxon>Sordaria</taxon>
    </lineage>
</organism>
<feature type="region of interest" description="Disordered" evidence="1">
    <location>
        <begin position="346"/>
        <end position="370"/>
    </location>
</feature>
<feature type="region of interest" description="Disordered" evidence="1">
    <location>
        <begin position="47"/>
        <end position="120"/>
    </location>
</feature>
<reference evidence="2 3" key="1">
    <citation type="submission" date="2017-07" db="EMBL/GenBank/DDBJ databases">
        <title>Genome sequence of the Sordaria macrospora wild type strain R19027.</title>
        <authorList>
            <person name="Nowrousian M."/>
            <person name="Teichert I."/>
            <person name="Kueck U."/>
        </authorList>
    </citation>
    <scope>NUCLEOTIDE SEQUENCE [LARGE SCALE GENOMIC DNA]</scope>
    <source>
        <strain evidence="2 3">R19027</strain>
        <tissue evidence="2">Mycelium</tissue>
    </source>
</reference>
<protein>
    <submittedName>
        <fullName evidence="2">Uncharacterized protein</fullName>
    </submittedName>
</protein>
<feature type="compositionally biased region" description="Acidic residues" evidence="1">
    <location>
        <begin position="74"/>
        <end position="87"/>
    </location>
</feature>
<evidence type="ECO:0000313" key="3">
    <source>
        <dbReference type="Proteomes" id="UP000433876"/>
    </source>
</evidence>
<proteinExistence type="predicted"/>
<dbReference type="AlphaFoldDB" id="A0A8S8ZQN8"/>
<dbReference type="Proteomes" id="UP000433876">
    <property type="component" value="Unassembled WGS sequence"/>
</dbReference>
<comment type="caution">
    <text evidence="2">The sequence shown here is derived from an EMBL/GenBank/DDBJ whole genome shotgun (WGS) entry which is preliminary data.</text>
</comment>
<feature type="compositionally biased region" description="Basic and acidic residues" evidence="1">
    <location>
        <begin position="352"/>
        <end position="370"/>
    </location>
</feature>
<evidence type="ECO:0000313" key="2">
    <source>
        <dbReference type="EMBL" id="KAA8631236.1"/>
    </source>
</evidence>
<feature type="compositionally biased region" description="Low complexity" evidence="1">
    <location>
        <begin position="103"/>
        <end position="112"/>
    </location>
</feature>
<gene>
    <name evidence="2" type="ORF">SMACR_08252</name>
</gene>
<evidence type="ECO:0000256" key="1">
    <source>
        <dbReference type="SAM" id="MobiDB-lite"/>
    </source>
</evidence>
<sequence length="370" mass="42269">MDTLTPWYVRNPISPVHLFAAITNGAVPPENLPSGWNMPTNQTVKYDEWPEASYGKPYVPTPEDEDKGPGNSDWSEEEEENGEDSDSDMDRDVEMGMLDGDEQQQSSSSQSLPRRRKRRQSRQPYYRLLVDPVVEKCCDNHCGFCDTAHNWLGWDPMLEYTSLSSFSGSSSSGSIIPSNRCVTTFGLGTGRYIPPSHYTSLLQLSQMSPFITREFASRLFFNSVFEFPEGPSLFLQFVRDRPAVLLLMRGVILRVECSADFMDTVTSELEAMLTFLTTHEEIKLRFLTVVLSTASIHMLREQMETAGQCFYKSQVLQKLKSWAPLFRQLKTEEFLLELEPLTKQDTSVYQSRPEKQEGEDLELTKNEAER</sequence>
<accession>A0A8S8ZQN8</accession>
<dbReference type="VEuPathDB" id="FungiDB:SMAC_08252"/>
<dbReference type="EMBL" id="NMPR01000082">
    <property type="protein sequence ID" value="KAA8631236.1"/>
    <property type="molecule type" value="Genomic_DNA"/>
</dbReference>